<dbReference type="Proteomes" id="UP000499080">
    <property type="component" value="Unassembled WGS sequence"/>
</dbReference>
<dbReference type="EMBL" id="BGPR01018845">
    <property type="protein sequence ID" value="GBN80287.1"/>
    <property type="molecule type" value="Genomic_DNA"/>
</dbReference>
<protein>
    <submittedName>
        <fullName evidence="2">Uncharacterized protein</fullName>
    </submittedName>
</protein>
<feature type="compositionally biased region" description="Basic and acidic residues" evidence="1">
    <location>
        <begin position="48"/>
        <end position="59"/>
    </location>
</feature>
<evidence type="ECO:0000313" key="3">
    <source>
        <dbReference type="Proteomes" id="UP000499080"/>
    </source>
</evidence>
<evidence type="ECO:0000256" key="1">
    <source>
        <dbReference type="SAM" id="MobiDB-lite"/>
    </source>
</evidence>
<feature type="region of interest" description="Disordered" evidence="1">
    <location>
        <begin position="105"/>
        <end position="156"/>
    </location>
</feature>
<organism evidence="2 3">
    <name type="scientific">Araneus ventricosus</name>
    <name type="common">Orbweaver spider</name>
    <name type="synonym">Epeira ventricosa</name>
    <dbReference type="NCBI Taxonomy" id="182803"/>
    <lineage>
        <taxon>Eukaryota</taxon>
        <taxon>Metazoa</taxon>
        <taxon>Ecdysozoa</taxon>
        <taxon>Arthropoda</taxon>
        <taxon>Chelicerata</taxon>
        <taxon>Arachnida</taxon>
        <taxon>Araneae</taxon>
        <taxon>Araneomorphae</taxon>
        <taxon>Entelegynae</taxon>
        <taxon>Araneoidea</taxon>
        <taxon>Araneidae</taxon>
        <taxon>Araneus</taxon>
    </lineage>
</organism>
<sequence length="156" mass="17897">MTRRRDGTHPQNFEETRTMLHEMASLQTALERSDYQDDTEGITQTENFPERMSKDDSRLHHPQPNRQLSPFLGDSWVANSKTNVVYLGGVARRCMEMAVTRRLREMTDDTEMASPQAELSRGGQQGRIHEMASPNPNFREDDKDEPDGDQDLEDAT</sequence>
<name>A0A4Y2RWS8_ARAVE</name>
<dbReference type="AlphaFoldDB" id="A0A4Y2RWS8"/>
<gene>
    <name evidence="2" type="ORF">AVEN_84118_1</name>
</gene>
<feature type="region of interest" description="Disordered" evidence="1">
    <location>
        <begin position="27"/>
        <end position="74"/>
    </location>
</feature>
<comment type="caution">
    <text evidence="2">The sequence shown here is derived from an EMBL/GenBank/DDBJ whole genome shotgun (WGS) entry which is preliminary data.</text>
</comment>
<reference evidence="2 3" key="1">
    <citation type="journal article" date="2019" name="Sci. Rep.">
        <title>Orb-weaving spider Araneus ventricosus genome elucidates the spidroin gene catalogue.</title>
        <authorList>
            <person name="Kono N."/>
            <person name="Nakamura H."/>
            <person name="Ohtoshi R."/>
            <person name="Moran D.A.P."/>
            <person name="Shinohara A."/>
            <person name="Yoshida Y."/>
            <person name="Fujiwara M."/>
            <person name="Mori M."/>
            <person name="Tomita M."/>
            <person name="Arakawa K."/>
        </authorList>
    </citation>
    <scope>NUCLEOTIDE SEQUENCE [LARGE SCALE GENOMIC DNA]</scope>
</reference>
<feature type="compositionally biased region" description="Acidic residues" evidence="1">
    <location>
        <begin position="142"/>
        <end position="156"/>
    </location>
</feature>
<accession>A0A4Y2RWS8</accession>
<keyword evidence="3" id="KW-1185">Reference proteome</keyword>
<proteinExistence type="predicted"/>
<evidence type="ECO:0000313" key="2">
    <source>
        <dbReference type="EMBL" id="GBN80287.1"/>
    </source>
</evidence>